<feature type="non-terminal residue" evidence="2">
    <location>
        <position position="61"/>
    </location>
</feature>
<evidence type="ECO:0000313" key="3">
    <source>
        <dbReference type="Proteomes" id="UP001341840"/>
    </source>
</evidence>
<accession>A0ABU6TYD1</accession>
<evidence type="ECO:0000256" key="1">
    <source>
        <dbReference type="SAM" id="MobiDB-lite"/>
    </source>
</evidence>
<gene>
    <name evidence="2" type="ORF">PIB30_099542</name>
</gene>
<keyword evidence="3" id="KW-1185">Reference proteome</keyword>
<dbReference type="EMBL" id="JASCZI010093297">
    <property type="protein sequence ID" value="MED6153215.1"/>
    <property type="molecule type" value="Genomic_DNA"/>
</dbReference>
<organism evidence="2 3">
    <name type="scientific">Stylosanthes scabra</name>
    <dbReference type="NCBI Taxonomy" id="79078"/>
    <lineage>
        <taxon>Eukaryota</taxon>
        <taxon>Viridiplantae</taxon>
        <taxon>Streptophyta</taxon>
        <taxon>Embryophyta</taxon>
        <taxon>Tracheophyta</taxon>
        <taxon>Spermatophyta</taxon>
        <taxon>Magnoliopsida</taxon>
        <taxon>eudicotyledons</taxon>
        <taxon>Gunneridae</taxon>
        <taxon>Pentapetalae</taxon>
        <taxon>rosids</taxon>
        <taxon>fabids</taxon>
        <taxon>Fabales</taxon>
        <taxon>Fabaceae</taxon>
        <taxon>Papilionoideae</taxon>
        <taxon>50 kb inversion clade</taxon>
        <taxon>dalbergioids sensu lato</taxon>
        <taxon>Dalbergieae</taxon>
        <taxon>Pterocarpus clade</taxon>
        <taxon>Stylosanthes</taxon>
    </lineage>
</organism>
<reference evidence="2 3" key="1">
    <citation type="journal article" date="2023" name="Plants (Basel)">
        <title>Bridging the Gap: Combining Genomics and Transcriptomics Approaches to Understand Stylosanthes scabra, an Orphan Legume from the Brazilian Caatinga.</title>
        <authorList>
            <person name="Ferreira-Neto J.R.C."/>
            <person name="da Silva M.D."/>
            <person name="Binneck E."/>
            <person name="de Melo N.F."/>
            <person name="da Silva R.H."/>
            <person name="de Melo A.L.T.M."/>
            <person name="Pandolfi V."/>
            <person name="Bustamante F.O."/>
            <person name="Brasileiro-Vidal A.C."/>
            <person name="Benko-Iseppon A.M."/>
        </authorList>
    </citation>
    <scope>NUCLEOTIDE SEQUENCE [LARGE SCALE GENOMIC DNA]</scope>
    <source>
        <tissue evidence="2">Leaves</tissue>
    </source>
</reference>
<protein>
    <submittedName>
        <fullName evidence="2">Uncharacterized protein</fullName>
    </submittedName>
</protein>
<comment type="caution">
    <text evidence="2">The sequence shown here is derived from an EMBL/GenBank/DDBJ whole genome shotgun (WGS) entry which is preliminary data.</text>
</comment>
<name>A0ABU6TYD1_9FABA</name>
<sequence length="61" mass="6892">MVTATMTRGGKMGRTRRAGPPNPPKKRLSNIFFLVSKIRLEPKTSYNEKGIMPYELQLIGN</sequence>
<dbReference type="Proteomes" id="UP001341840">
    <property type="component" value="Unassembled WGS sequence"/>
</dbReference>
<evidence type="ECO:0000313" key="2">
    <source>
        <dbReference type="EMBL" id="MED6153215.1"/>
    </source>
</evidence>
<feature type="region of interest" description="Disordered" evidence="1">
    <location>
        <begin position="1"/>
        <end position="27"/>
    </location>
</feature>
<proteinExistence type="predicted"/>